<dbReference type="GO" id="GO:0006749">
    <property type="term" value="P:glutathione metabolic process"/>
    <property type="evidence" value="ECO:0007669"/>
    <property type="project" value="InterPro"/>
</dbReference>
<dbReference type="GO" id="GO:0046872">
    <property type="term" value="F:metal ion binding"/>
    <property type="evidence" value="ECO:0007669"/>
    <property type="project" value="UniProtKB-KW"/>
</dbReference>
<dbReference type="SUPFAM" id="SSF52821">
    <property type="entry name" value="Rhodanese/Cell cycle control phosphatase"/>
    <property type="match status" value="2"/>
</dbReference>
<dbReference type="InterPro" id="IPR001763">
    <property type="entry name" value="Rhodanese-like_dom"/>
</dbReference>
<dbReference type="InterPro" id="IPR036866">
    <property type="entry name" value="RibonucZ/Hydroxyglut_hydro"/>
</dbReference>
<dbReference type="Pfam" id="PF00753">
    <property type="entry name" value="Lactamase_B"/>
    <property type="match status" value="1"/>
</dbReference>
<feature type="domain" description="Rhodanese" evidence="2">
    <location>
        <begin position="262"/>
        <end position="354"/>
    </location>
</feature>
<dbReference type="SMART" id="SM00849">
    <property type="entry name" value="Lactamase_B"/>
    <property type="match status" value="1"/>
</dbReference>
<keyword evidence="1" id="KW-0479">Metal-binding</keyword>
<dbReference type="InterPro" id="IPR001307">
    <property type="entry name" value="Thiosulphate_STrfase_CS"/>
</dbReference>
<dbReference type="PANTHER" id="PTHR43084">
    <property type="entry name" value="PERSULFIDE DIOXYGENASE ETHE1"/>
    <property type="match status" value="1"/>
</dbReference>
<dbReference type="InterPro" id="IPR051682">
    <property type="entry name" value="Mito_Persulfide_Diox"/>
</dbReference>
<dbReference type="CDD" id="cd07724">
    <property type="entry name" value="POD-like_MBL-fold"/>
    <property type="match status" value="1"/>
</dbReference>
<dbReference type="GO" id="GO:0050313">
    <property type="term" value="F:sulfur dioxygenase activity"/>
    <property type="evidence" value="ECO:0007669"/>
    <property type="project" value="InterPro"/>
</dbReference>
<evidence type="ECO:0000259" key="2">
    <source>
        <dbReference type="PROSITE" id="PS50206"/>
    </source>
</evidence>
<dbReference type="SUPFAM" id="SSF56281">
    <property type="entry name" value="Metallo-hydrolase/oxidoreductase"/>
    <property type="match status" value="1"/>
</dbReference>
<evidence type="ECO:0000256" key="1">
    <source>
        <dbReference type="ARBA" id="ARBA00022723"/>
    </source>
</evidence>
<proteinExistence type="predicted"/>
<sequence length="465" mass="50840">MIFRWIPHDDLGCASFLIGDERTGRAAIVDPKFEIDEYLLLSRRFGLSIEHVLETHNHADHVSGHGRLAAATGATIHIHRLAEPVYEHEPFDDDFELALGDVRIRALHTPGHRPEHTAFLVYDLRRSHEPWALLTGDSLFVGDIARPDLAIDKEAGARGIFRSLRRLLALPDHVEIWPGHTGGSLCGGDTVDRKPSSTLAFERAHNPMLRLADEEDFVRRATSALPPQPPNFQNIVALNRGPLLREGVEAHPLTPRQVEVRRGEGALVVDIRTPFQFDEAHIPGAVSVPAARPGFGTKLAWIADPAQELLFVGRDDADALRAVRLAEAVGLRRVAGYLAGGMTSWREEGRPVARIQQITVAELRERLASGEPIRVLDVRERSEFERSHFPGSINVPYHELRDGPPQIAPDEPVATLCASGARAGTAASLLARHGFQRVLHVVDGLGADSGSNACLESTAATGYAG</sequence>
<dbReference type="Gene3D" id="3.40.250.10">
    <property type="entry name" value="Rhodanese-like domain"/>
    <property type="match status" value="2"/>
</dbReference>
<dbReference type="Gene3D" id="3.60.15.10">
    <property type="entry name" value="Ribonuclease Z/Hydroxyacylglutathione hydrolase-like"/>
    <property type="match status" value="1"/>
</dbReference>
<feature type="domain" description="Rhodanese" evidence="2">
    <location>
        <begin position="369"/>
        <end position="457"/>
    </location>
</feature>
<evidence type="ECO:0000313" key="4">
    <source>
        <dbReference type="Proteomes" id="UP000222056"/>
    </source>
</evidence>
<dbReference type="SMART" id="SM00450">
    <property type="entry name" value="RHOD"/>
    <property type="match status" value="2"/>
</dbReference>
<dbReference type="PANTHER" id="PTHR43084:SF1">
    <property type="entry name" value="PERSULFIDE DIOXYGENASE ETHE1, MITOCHONDRIAL"/>
    <property type="match status" value="1"/>
</dbReference>
<dbReference type="PROSITE" id="PS50206">
    <property type="entry name" value="RHODANESE_3"/>
    <property type="match status" value="2"/>
</dbReference>
<dbReference type="OrthoDB" id="3196337at2"/>
<name>A0A1H6FQG8_THEAL</name>
<dbReference type="Proteomes" id="UP000222056">
    <property type="component" value="Unassembled WGS sequence"/>
</dbReference>
<evidence type="ECO:0000313" key="3">
    <source>
        <dbReference type="EMBL" id="SEH11995.1"/>
    </source>
</evidence>
<dbReference type="CDD" id="cd00158">
    <property type="entry name" value="RHOD"/>
    <property type="match status" value="2"/>
</dbReference>
<dbReference type="PROSITE" id="PS00380">
    <property type="entry name" value="RHODANESE_1"/>
    <property type="match status" value="1"/>
</dbReference>
<dbReference type="InterPro" id="IPR001279">
    <property type="entry name" value="Metallo-B-lactamas"/>
</dbReference>
<gene>
    <name evidence="3" type="ORF">SAMN02745716_0949</name>
</gene>
<dbReference type="Pfam" id="PF00581">
    <property type="entry name" value="Rhodanese"/>
    <property type="match status" value="2"/>
</dbReference>
<dbReference type="EMBL" id="FNWJ01000001">
    <property type="protein sequence ID" value="SEH11995.1"/>
    <property type="molecule type" value="Genomic_DNA"/>
</dbReference>
<accession>A0A1H6FQG8</accession>
<dbReference type="InterPro" id="IPR044528">
    <property type="entry name" value="POD-like_MBL-fold"/>
</dbReference>
<dbReference type="GO" id="GO:0004792">
    <property type="term" value="F:thiosulfate-cyanide sulfurtransferase activity"/>
    <property type="evidence" value="ECO:0007669"/>
    <property type="project" value="InterPro"/>
</dbReference>
<dbReference type="GO" id="GO:0070813">
    <property type="term" value="P:hydrogen sulfide metabolic process"/>
    <property type="evidence" value="ECO:0007669"/>
    <property type="project" value="TreeGrafter"/>
</dbReference>
<reference evidence="4" key="1">
    <citation type="submission" date="2016-10" db="EMBL/GenBank/DDBJ databases">
        <authorList>
            <person name="Varghese N."/>
            <person name="Submissions S."/>
        </authorList>
    </citation>
    <scope>NUCLEOTIDE SEQUENCE [LARGE SCALE GENOMIC DNA]</scope>
    <source>
        <strain evidence="4">ATCC 35263</strain>
    </source>
</reference>
<dbReference type="STRING" id="29539.SAMN02745716_0949"/>
<keyword evidence="4" id="KW-1185">Reference proteome</keyword>
<dbReference type="AlphaFoldDB" id="A0A1H6FQG8"/>
<dbReference type="InterPro" id="IPR036873">
    <property type="entry name" value="Rhodanese-like_dom_sf"/>
</dbReference>
<dbReference type="RefSeq" id="WP_093116658.1">
    <property type="nucleotide sequence ID" value="NZ_FNWJ01000001.1"/>
</dbReference>
<protein>
    <submittedName>
        <fullName evidence="3">Glyoxylase, beta-lactamase superfamily II</fullName>
    </submittedName>
</protein>
<organism evidence="3 4">
    <name type="scientific">Thermoleophilum album</name>
    <dbReference type="NCBI Taxonomy" id="29539"/>
    <lineage>
        <taxon>Bacteria</taxon>
        <taxon>Bacillati</taxon>
        <taxon>Actinomycetota</taxon>
        <taxon>Thermoleophilia</taxon>
        <taxon>Thermoleophilales</taxon>
        <taxon>Thermoleophilaceae</taxon>
        <taxon>Thermoleophilum</taxon>
    </lineage>
</organism>